<accession>A0AAU7UFU4</accession>
<protein>
    <submittedName>
        <fullName evidence="1">LamG-like jellyroll fold domain-containing protein</fullName>
    </submittedName>
</protein>
<dbReference type="InterPro" id="IPR013320">
    <property type="entry name" value="ConA-like_dom_sf"/>
</dbReference>
<organism evidence="1">
    <name type="scientific">Deinococcus sonorensis KR-87</name>
    <dbReference type="NCBI Taxonomy" id="694439"/>
    <lineage>
        <taxon>Bacteria</taxon>
        <taxon>Thermotogati</taxon>
        <taxon>Deinococcota</taxon>
        <taxon>Deinococci</taxon>
        <taxon>Deinococcales</taxon>
        <taxon>Deinococcaceae</taxon>
        <taxon>Deinococcus</taxon>
    </lineage>
</organism>
<name>A0AAU7UFU4_9DEIO</name>
<sequence length="101" mass="10848">MFVAAVLDFANSSYTTRLYVDGANVRTVTYSSGSAPYSGRACHNLFIGATPGGDSLTCATTASVTPYEPGLRSGIDDVRVYDRALSDAEIAVLYSENRWPR</sequence>
<dbReference type="SUPFAM" id="SSF49899">
    <property type="entry name" value="Concanavalin A-like lectins/glucanases"/>
    <property type="match status" value="1"/>
</dbReference>
<dbReference type="AlphaFoldDB" id="A0AAU7UFU4"/>
<reference evidence="1" key="1">
    <citation type="submission" date="2024-06" db="EMBL/GenBank/DDBJ databases">
        <title>Draft Genome Sequence of Deinococcus sonorensis Type Strain KR-87, a Biofilm Producing Representative of the Genus Deinococcus.</title>
        <authorList>
            <person name="Boren L.S."/>
            <person name="Grosso R.A."/>
            <person name="Hugenberg-Cox A.N."/>
            <person name="Hill J.T.E."/>
            <person name="Albert C.M."/>
            <person name="Tuohy J.M."/>
        </authorList>
    </citation>
    <scope>NUCLEOTIDE SEQUENCE</scope>
    <source>
        <strain evidence="1">KR-87</strain>
    </source>
</reference>
<dbReference type="Gene3D" id="2.60.120.200">
    <property type="match status" value="1"/>
</dbReference>
<dbReference type="RefSeq" id="WP_350245065.1">
    <property type="nucleotide sequence ID" value="NZ_CP158299.1"/>
</dbReference>
<proteinExistence type="predicted"/>
<evidence type="ECO:0000313" key="1">
    <source>
        <dbReference type="EMBL" id="XBV86970.1"/>
    </source>
</evidence>
<dbReference type="Pfam" id="PF13385">
    <property type="entry name" value="Laminin_G_3"/>
    <property type="match status" value="1"/>
</dbReference>
<gene>
    <name evidence="1" type="ORF">ABOD76_11870</name>
</gene>
<dbReference type="KEGG" id="dsc:ABOD76_11870"/>
<dbReference type="EMBL" id="CP158299">
    <property type="protein sequence ID" value="XBV86970.1"/>
    <property type="molecule type" value="Genomic_DNA"/>
</dbReference>